<dbReference type="OrthoDB" id="5918636at2"/>
<accession>A0A081REV8</accession>
<protein>
    <recommendedName>
        <fullName evidence="3">DUF4238 domain-containing protein</fullName>
    </recommendedName>
</protein>
<dbReference type="RefSeq" id="WP_051749688.1">
    <property type="nucleotide sequence ID" value="NZ_JFHR01000018.1"/>
</dbReference>
<dbReference type="PATRIC" id="fig|46429.4.peg.1917"/>
<comment type="caution">
    <text evidence="1">The sequence shown here is derived from an EMBL/GenBank/DDBJ whole genome shotgun (WGS) entry which is preliminary data.</text>
</comment>
<evidence type="ECO:0008006" key="3">
    <source>
        <dbReference type="Google" id="ProtNLM"/>
    </source>
</evidence>
<proteinExistence type="predicted"/>
<name>A0A081REV8_SPHCR</name>
<dbReference type="eggNOG" id="ENOG5032SM7">
    <property type="taxonomic scope" value="Bacteria"/>
</dbReference>
<organism evidence="1 2">
    <name type="scientific">Sphingobium chlorophenolicum</name>
    <dbReference type="NCBI Taxonomy" id="46429"/>
    <lineage>
        <taxon>Bacteria</taxon>
        <taxon>Pseudomonadati</taxon>
        <taxon>Pseudomonadota</taxon>
        <taxon>Alphaproteobacteria</taxon>
        <taxon>Sphingomonadales</taxon>
        <taxon>Sphingomonadaceae</taxon>
        <taxon>Sphingobium</taxon>
    </lineage>
</organism>
<dbReference type="InterPro" id="IPR025332">
    <property type="entry name" value="DUF4238"/>
</dbReference>
<evidence type="ECO:0000313" key="2">
    <source>
        <dbReference type="Proteomes" id="UP000028411"/>
    </source>
</evidence>
<gene>
    <name evidence="1" type="ORF">BV95_01947</name>
</gene>
<dbReference type="Pfam" id="PF14022">
    <property type="entry name" value="DUF4238"/>
    <property type="match status" value="1"/>
</dbReference>
<sequence>MSDPDRHHFLPQFYLSRWANAQGKLSTYSRQRGKLFVREYAPKTIGAERGLYALNGVPPEHRNAVERDFMGPEIDDPAARALRILLSAQPLLPTDLRMAWVRFLMSLLVRLPNLLRKLKADASETLAREIAARPEEYEALRRPGHPQTLMEFLKERGVGGLIEGFGTTLIPGLVDLPQMKADIARMDWRVFHFRDGPYGLVTSDFPICMLPGLASPNCLISLPLSPTAIFLASYNSELLNQLDALMPPALIDAANRISIQSAQQYVYADTRDYFGLVDASLATTVEPDR</sequence>
<dbReference type="Proteomes" id="UP000028411">
    <property type="component" value="Unassembled WGS sequence"/>
</dbReference>
<reference evidence="1 2" key="1">
    <citation type="submission" date="2014-02" db="EMBL/GenBank/DDBJ databases">
        <title>Whole genome sequence of Sphingobium chlorophenolicum NBRC 16172.</title>
        <authorList>
            <person name="Gan H.M."/>
            <person name="Gan H.Y."/>
            <person name="Chew T.H."/>
            <person name="Savka M.A."/>
        </authorList>
    </citation>
    <scope>NUCLEOTIDE SEQUENCE [LARGE SCALE GENOMIC DNA]</scope>
    <source>
        <strain evidence="1 2">NBRC 16172</strain>
    </source>
</reference>
<evidence type="ECO:0000313" key="1">
    <source>
        <dbReference type="EMBL" id="KEQ53731.1"/>
    </source>
</evidence>
<dbReference type="EMBL" id="JFHR01000018">
    <property type="protein sequence ID" value="KEQ53731.1"/>
    <property type="molecule type" value="Genomic_DNA"/>
</dbReference>
<dbReference type="AlphaFoldDB" id="A0A081REV8"/>